<dbReference type="InterPro" id="IPR000835">
    <property type="entry name" value="HTH_MarR-typ"/>
</dbReference>
<dbReference type="InterPro" id="IPR036390">
    <property type="entry name" value="WH_DNA-bd_sf"/>
</dbReference>
<dbReference type="PANTHER" id="PTHR42756">
    <property type="entry name" value="TRANSCRIPTIONAL REGULATOR, MARR"/>
    <property type="match status" value="1"/>
</dbReference>
<dbReference type="PANTHER" id="PTHR42756:SF1">
    <property type="entry name" value="TRANSCRIPTIONAL REPRESSOR OF EMRAB OPERON"/>
    <property type="match status" value="1"/>
</dbReference>
<dbReference type="GO" id="GO:0003677">
    <property type="term" value="F:DNA binding"/>
    <property type="evidence" value="ECO:0007669"/>
    <property type="project" value="UniProtKB-KW"/>
</dbReference>
<dbReference type="AlphaFoldDB" id="A0A7L6N4S8"/>
<keyword evidence="6" id="KW-1185">Reference proteome</keyword>
<organism evidence="5 6">
    <name type="scientific">Hujiaoplasma nucleasis</name>
    <dbReference type="NCBI Taxonomy" id="2725268"/>
    <lineage>
        <taxon>Bacteria</taxon>
        <taxon>Bacillati</taxon>
        <taxon>Mycoplasmatota</taxon>
        <taxon>Mollicutes</taxon>
        <taxon>Candidatus Izemoplasmatales</taxon>
        <taxon>Hujiaoplasmataceae</taxon>
        <taxon>Hujiaoplasma</taxon>
    </lineage>
</organism>
<evidence type="ECO:0000256" key="1">
    <source>
        <dbReference type="ARBA" id="ARBA00023015"/>
    </source>
</evidence>
<feature type="domain" description="HTH marR-type" evidence="4">
    <location>
        <begin position="23"/>
        <end position="154"/>
    </location>
</feature>
<evidence type="ECO:0000259" key="4">
    <source>
        <dbReference type="PROSITE" id="PS50995"/>
    </source>
</evidence>
<dbReference type="SMART" id="SM00347">
    <property type="entry name" value="HTH_MARR"/>
    <property type="match status" value="1"/>
</dbReference>
<dbReference type="Gene3D" id="1.10.10.10">
    <property type="entry name" value="Winged helix-like DNA-binding domain superfamily/Winged helix DNA-binding domain"/>
    <property type="match status" value="1"/>
</dbReference>
<evidence type="ECO:0000256" key="2">
    <source>
        <dbReference type="ARBA" id="ARBA00023125"/>
    </source>
</evidence>
<evidence type="ECO:0000313" key="6">
    <source>
        <dbReference type="Proteomes" id="UP000512167"/>
    </source>
</evidence>
<dbReference type="EMBL" id="CP051151">
    <property type="protein sequence ID" value="QLY39579.1"/>
    <property type="molecule type" value="Genomic_DNA"/>
</dbReference>
<dbReference type="Pfam" id="PF01047">
    <property type="entry name" value="MarR"/>
    <property type="match status" value="1"/>
</dbReference>
<gene>
    <name evidence="5" type="ORF">HF295_01355</name>
</gene>
<protein>
    <submittedName>
        <fullName evidence="5">MarR family transcriptional regulator</fullName>
    </submittedName>
</protein>
<dbReference type="KEGG" id="tbk:HF295_01355"/>
<dbReference type="PROSITE" id="PS50995">
    <property type="entry name" value="HTH_MARR_2"/>
    <property type="match status" value="1"/>
</dbReference>
<dbReference type="Proteomes" id="UP000512167">
    <property type="component" value="Chromosome"/>
</dbReference>
<dbReference type="SUPFAM" id="SSF46785">
    <property type="entry name" value="Winged helix' DNA-binding domain"/>
    <property type="match status" value="1"/>
</dbReference>
<proteinExistence type="predicted"/>
<evidence type="ECO:0000313" key="5">
    <source>
        <dbReference type="EMBL" id="QLY39579.1"/>
    </source>
</evidence>
<sequence length="158" mass="18293">MQVQVLWGSGILNDSQNDAKKIVNELLVDIFNRILIIEAEFMKEKSVKLSMNEIHVLEAIEKVEEPSMSNIAKKLHITVGSLTIAINTLYQKKYVIREKDVNDRRKVLIKLTEDAKLVLRKHDLFHEQMIDSIFKELNVGEDQVLIDSLRNLSSFFSR</sequence>
<keyword evidence="1" id="KW-0805">Transcription regulation</keyword>
<dbReference type="PRINTS" id="PR00598">
    <property type="entry name" value="HTHMARR"/>
</dbReference>
<reference evidence="5 6" key="1">
    <citation type="submission" date="2020-04" db="EMBL/GenBank/DDBJ databases">
        <authorList>
            <person name="Zheng R.K."/>
            <person name="Sun C.M."/>
        </authorList>
    </citation>
    <scope>NUCLEOTIDE SEQUENCE [LARGE SCALE GENOMIC DNA]</scope>
    <source>
        <strain evidence="6">zrk29</strain>
    </source>
</reference>
<dbReference type="GO" id="GO:0003700">
    <property type="term" value="F:DNA-binding transcription factor activity"/>
    <property type="evidence" value="ECO:0007669"/>
    <property type="project" value="InterPro"/>
</dbReference>
<evidence type="ECO:0000256" key="3">
    <source>
        <dbReference type="ARBA" id="ARBA00023163"/>
    </source>
</evidence>
<keyword evidence="3" id="KW-0804">Transcription</keyword>
<keyword evidence="2" id="KW-0238">DNA-binding</keyword>
<accession>A0A7L6N4S8</accession>
<dbReference type="InterPro" id="IPR036388">
    <property type="entry name" value="WH-like_DNA-bd_sf"/>
</dbReference>
<name>A0A7L6N4S8_9MOLU</name>